<evidence type="ECO:0000259" key="2">
    <source>
        <dbReference type="Pfam" id="PF11127"/>
    </source>
</evidence>
<dbReference type="STRING" id="28198.GCA_001572855_01219"/>
<evidence type="ECO:0000313" key="4">
    <source>
        <dbReference type="EMBL" id="PRM94954.1"/>
    </source>
</evidence>
<evidence type="ECO:0000313" key="7">
    <source>
        <dbReference type="Proteomes" id="UP000238281"/>
    </source>
</evidence>
<proteinExistence type="predicted"/>
<dbReference type="Proteomes" id="UP000192599">
    <property type="component" value="Unassembled WGS sequence"/>
</dbReference>
<sequence>MNTFDKIRAFCRPFRIIIGIILIIVGVYTGIVWFYLGVIPLLAGIFDICPLCKFSGKCTPKNLK</sequence>
<organism evidence="3 6">
    <name type="scientific">Aliarcobacter cryaerophilus</name>
    <dbReference type="NCBI Taxonomy" id="28198"/>
    <lineage>
        <taxon>Bacteria</taxon>
        <taxon>Pseudomonadati</taxon>
        <taxon>Campylobacterota</taxon>
        <taxon>Epsilonproteobacteria</taxon>
        <taxon>Campylobacterales</taxon>
        <taxon>Arcobacteraceae</taxon>
        <taxon>Aliarcobacter</taxon>
    </lineage>
</organism>
<evidence type="ECO:0000313" key="8">
    <source>
        <dbReference type="Proteomes" id="UP000238811"/>
    </source>
</evidence>
<evidence type="ECO:0000313" key="6">
    <source>
        <dbReference type="Proteomes" id="UP000192599"/>
    </source>
</evidence>
<dbReference type="RefSeq" id="WP_081560900.1">
    <property type="nucleotide sequence ID" value="NZ_JAMXDO010000005.1"/>
</dbReference>
<dbReference type="Proteomes" id="UP000238811">
    <property type="component" value="Unassembled WGS sequence"/>
</dbReference>
<keyword evidence="1" id="KW-1133">Transmembrane helix</keyword>
<dbReference type="EMBL" id="LNTC01000132">
    <property type="protein sequence ID" value="OQR40986.1"/>
    <property type="molecule type" value="Genomic_DNA"/>
</dbReference>
<feature type="transmembrane region" description="Helical" evidence="1">
    <location>
        <begin position="16"/>
        <end position="36"/>
    </location>
</feature>
<reference evidence="3 6" key="1">
    <citation type="submission" date="2017-04" db="EMBL/GenBank/DDBJ databases">
        <title>Accumulation and expression of multiple antibiotic resistance genes in Arcobacter cryaerophilus that thrives in sewage.</title>
        <authorList>
            <person name="Millar J.A."/>
            <person name="Raghavan R."/>
        </authorList>
    </citation>
    <scope>NUCLEOTIDE SEQUENCE [LARGE SCALE GENOMIC DNA]</scope>
    <source>
        <strain evidence="3 6">AZT-1</strain>
    </source>
</reference>
<protein>
    <submittedName>
        <fullName evidence="4">DUF2892 domain-containing protein</fullName>
    </submittedName>
</protein>
<dbReference type="AlphaFoldDB" id="A0A1V9VA94"/>
<accession>A0A1V9VA94</accession>
<dbReference type="EMBL" id="NXGD01000005">
    <property type="protein sequence ID" value="PRN00704.1"/>
    <property type="molecule type" value="Genomic_DNA"/>
</dbReference>
<evidence type="ECO:0000256" key="1">
    <source>
        <dbReference type="SAM" id="Phobius"/>
    </source>
</evidence>
<evidence type="ECO:0000313" key="5">
    <source>
        <dbReference type="EMBL" id="PRN00704.1"/>
    </source>
</evidence>
<evidence type="ECO:0000313" key="3">
    <source>
        <dbReference type="EMBL" id="OQR40986.1"/>
    </source>
</evidence>
<name>A0A1V9VA94_9BACT</name>
<reference evidence="7 8" key="2">
    <citation type="submission" date="2017-09" db="EMBL/GenBank/DDBJ databases">
        <title>Reassesment of A. cryaerophilus.</title>
        <authorList>
            <person name="Perez-Cataluna A."/>
            <person name="Collado L."/>
            <person name="Salgado O."/>
            <person name="Lefinanco V."/>
            <person name="Figueras M.J."/>
        </authorList>
    </citation>
    <scope>NUCLEOTIDE SEQUENCE [LARGE SCALE GENOMIC DNA]</scope>
    <source>
        <strain evidence="4 7">LMG 10210</strain>
        <strain evidence="5 8">LMG 10229</strain>
    </source>
</reference>
<keyword evidence="1" id="KW-0812">Transmembrane</keyword>
<dbReference type="InterPro" id="IPR021309">
    <property type="entry name" value="YgaP-like_TM"/>
</dbReference>
<dbReference type="Proteomes" id="UP000238281">
    <property type="component" value="Unassembled WGS sequence"/>
</dbReference>
<keyword evidence="1" id="KW-0472">Membrane</keyword>
<comment type="caution">
    <text evidence="3">The sequence shown here is derived from an EMBL/GenBank/DDBJ whole genome shotgun (WGS) entry which is preliminary data.</text>
</comment>
<feature type="domain" description="Inner membrane protein YgaP-like transmembrane" evidence="2">
    <location>
        <begin position="14"/>
        <end position="57"/>
    </location>
</feature>
<dbReference type="EMBL" id="NXGE01000002">
    <property type="protein sequence ID" value="PRM94954.1"/>
    <property type="molecule type" value="Genomic_DNA"/>
</dbReference>
<gene>
    <name evidence="3" type="ORF">AS859_08400</name>
    <name evidence="5" type="ORF">CJ668_05650</name>
    <name evidence="4" type="ORF">CJ673_05185</name>
</gene>
<dbReference type="Pfam" id="PF11127">
    <property type="entry name" value="YgaP-like_TM"/>
    <property type="match status" value="1"/>
</dbReference>